<feature type="domain" description="Zn(2)-C6 fungal-type" evidence="7">
    <location>
        <begin position="20"/>
        <end position="50"/>
    </location>
</feature>
<proteinExistence type="predicted"/>
<dbReference type="GO" id="GO:0000981">
    <property type="term" value="F:DNA-binding transcription factor activity, RNA polymerase II-specific"/>
    <property type="evidence" value="ECO:0007669"/>
    <property type="project" value="InterPro"/>
</dbReference>
<dbReference type="InterPro" id="IPR036864">
    <property type="entry name" value="Zn2-C6_fun-type_DNA-bd_sf"/>
</dbReference>
<dbReference type="VEuPathDB" id="FungiDB:PV10_00566"/>
<dbReference type="GO" id="GO:0008270">
    <property type="term" value="F:zinc ion binding"/>
    <property type="evidence" value="ECO:0007669"/>
    <property type="project" value="InterPro"/>
</dbReference>
<evidence type="ECO:0000256" key="5">
    <source>
        <dbReference type="ARBA" id="ARBA00023163"/>
    </source>
</evidence>
<dbReference type="Gene3D" id="4.10.240.10">
    <property type="entry name" value="Zn(2)-C6 fungal-type DNA-binding domain"/>
    <property type="match status" value="1"/>
</dbReference>
<protein>
    <recommendedName>
        <fullName evidence="7">Zn(2)-C6 fungal-type domain-containing protein</fullName>
    </recommendedName>
</protein>
<keyword evidence="1" id="KW-0479">Metal-binding</keyword>
<evidence type="ECO:0000313" key="9">
    <source>
        <dbReference type="Proteomes" id="UP000288859"/>
    </source>
</evidence>
<sequence length="518" mass="58828">MDTGSRDVRLRVQSARSSSGCQTCKTRRVKCDEGRPQCQKCLKGQRICEYSPQTSQEPSHKFVIYSNTVSRELSRTPDLFDAEKRALQYFRHRAGLQITAPFQSELWRGYVFQLADQYSFVMSALIALSSMHESYSRQTDLRARLYSDAIRHYNKTIRDISQAAEEELPLDAVLVTVILFHSLDCLRGCYHLALQHAQSGVKIISDGLQIPGRQPSTQLSEILSRDFLALQNQVRDFGSSDALRAFDAMNGFQPAVSDSFSSVEEAAHHLEIVYNELYCLSDYCKLLQTSHVDLAAVFMTDIQPRHAAIAARFSSWIVGMNRLEEIIDGGEHGKQSGAWLILKIFQSLFTAMIKSFPNGDCFDRFDVDLSRALELAETFLRCQDHPTDSDQSTFSMSLGVIPVLFVIAWRSNDPFIRGKSLELLELSDRREGVWDSRVALKLAQRYSMVRDRFLYVQGERVGHMQIHDIIFQSETMCQLTCTIVGPHTLPSGEFMPFEGVAGERRFIETIQIEERLGP</sequence>
<evidence type="ECO:0000256" key="3">
    <source>
        <dbReference type="ARBA" id="ARBA00023015"/>
    </source>
</evidence>
<dbReference type="SMART" id="SM00066">
    <property type="entry name" value="GAL4"/>
    <property type="match status" value="1"/>
</dbReference>
<dbReference type="OrthoDB" id="2593732at2759"/>
<accession>A0A438NGF7</accession>
<name>A0A438NGF7_EXOME</name>
<dbReference type="PANTHER" id="PTHR36206">
    <property type="entry name" value="ASPERCRYPTIN BIOSYNTHESIS CLUSTER-SPECIFIC TRANSCRIPTION REGULATOR ATNN-RELATED"/>
    <property type="match status" value="1"/>
</dbReference>
<dbReference type="AlphaFoldDB" id="A0A438NGF7"/>
<dbReference type="PANTHER" id="PTHR36206:SF13">
    <property type="entry name" value="TRANSCRIPTIONAL REGULATORY PROTEIN MOC3"/>
    <property type="match status" value="1"/>
</dbReference>
<gene>
    <name evidence="8" type="ORF">B0A52_01102</name>
</gene>
<dbReference type="PROSITE" id="PS50048">
    <property type="entry name" value="ZN2_CY6_FUNGAL_2"/>
    <property type="match status" value="1"/>
</dbReference>
<evidence type="ECO:0000256" key="1">
    <source>
        <dbReference type="ARBA" id="ARBA00022723"/>
    </source>
</evidence>
<keyword evidence="3" id="KW-0805">Transcription regulation</keyword>
<keyword evidence="5" id="KW-0804">Transcription</keyword>
<dbReference type="Proteomes" id="UP000288859">
    <property type="component" value="Unassembled WGS sequence"/>
</dbReference>
<evidence type="ECO:0000259" key="7">
    <source>
        <dbReference type="PROSITE" id="PS50048"/>
    </source>
</evidence>
<keyword evidence="2" id="KW-0862">Zinc</keyword>
<keyword evidence="4" id="KW-0238">DNA-binding</keyword>
<reference evidence="8 9" key="1">
    <citation type="submission" date="2017-03" db="EMBL/GenBank/DDBJ databases">
        <title>Genomes of endolithic fungi from Antarctica.</title>
        <authorList>
            <person name="Coleine C."/>
            <person name="Masonjones S."/>
            <person name="Stajich J.E."/>
        </authorList>
    </citation>
    <scope>NUCLEOTIDE SEQUENCE [LARGE SCALE GENOMIC DNA]</scope>
    <source>
        <strain evidence="8 9">CCFEE 6314</strain>
    </source>
</reference>
<dbReference type="GO" id="GO:0003677">
    <property type="term" value="F:DNA binding"/>
    <property type="evidence" value="ECO:0007669"/>
    <property type="project" value="UniProtKB-KW"/>
</dbReference>
<evidence type="ECO:0000256" key="2">
    <source>
        <dbReference type="ARBA" id="ARBA00022833"/>
    </source>
</evidence>
<dbReference type="EMBL" id="NAJM01000003">
    <property type="protein sequence ID" value="RVX74825.1"/>
    <property type="molecule type" value="Genomic_DNA"/>
</dbReference>
<dbReference type="InterPro" id="IPR001138">
    <property type="entry name" value="Zn2Cys6_DnaBD"/>
</dbReference>
<dbReference type="CDD" id="cd00067">
    <property type="entry name" value="GAL4"/>
    <property type="match status" value="1"/>
</dbReference>
<evidence type="ECO:0000256" key="4">
    <source>
        <dbReference type="ARBA" id="ARBA00023125"/>
    </source>
</evidence>
<dbReference type="Pfam" id="PF11951">
    <property type="entry name" value="Fungal_trans_2"/>
    <property type="match status" value="1"/>
</dbReference>
<dbReference type="InterPro" id="IPR021858">
    <property type="entry name" value="Fun_TF"/>
</dbReference>
<keyword evidence="6" id="KW-0539">Nucleus</keyword>
<dbReference type="PROSITE" id="PS00463">
    <property type="entry name" value="ZN2_CY6_FUNGAL_1"/>
    <property type="match status" value="1"/>
</dbReference>
<dbReference type="SUPFAM" id="SSF57701">
    <property type="entry name" value="Zn2/Cys6 DNA-binding domain"/>
    <property type="match status" value="1"/>
</dbReference>
<dbReference type="InterPro" id="IPR052360">
    <property type="entry name" value="Transcr_Regulatory_Proteins"/>
</dbReference>
<evidence type="ECO:0000313" key="8">
    <source>
        <dbReference type="EMBL" id="RVX74825.1"/>
    </source>
</evidence>
<organism evidence="8 9">
    <name type="scientific">Exophiala mesophila</name>
    <name type="common">Black yeast-like fungus</name>
    <dbReference type="NCBI Taxonomy" id="212818"/>
    <lineage>
        <taxon>Eukaryota</taxon>
        <taxon>Fungi</taxon>
        <taxon>Dikarya</taxon>
        <taxon>Ascomycota</taxon>
        <taxon>Pezizomycotina</taxon>
        <taxon>Eurotiomycetes</taxon>
        <taxon>Chaetothyriomycetidae</taxon>
        <taxon>Chaetothyriales</taxon>
        <taxon>Herpotrichiellaceae</taxon>
        <taxon>Exophiala</taxon>
    </lineage>
</organism>
<comment type="caution">
    <text evidence="8">The sequence shown here is derived from an EMBL/GenBank/DDBJ whole genome shotgun (WGS) entry which is preliminary data.</text>
</comment>
<evidence type="ECO:0000256" key="6">
    <source>
        <dbReference type="ARBA" id="ARBA00023242"/>
    </source>
</evidence>
<dbReference type="Pfam" id="PF00172">
    <property type="entry name" value="Zn_clus"/>
    <property type="match status" value="1"/>
</dbReference>